<dbReference type="PATRIC" id="fig|1618337.4.peg.812"/>
<accession>A0A0G4B5B2</accession>
<dbReference type="PANTHER" id="PTHR10986">
    <property type="entry name" value="39S RIBOSOMAL PROTEIN L20"/>
    <property type="match status" value="1"/>
</dbReference>
<dbReference type="GO" id="GO:0005840">
    <property type="term" value="C:ribosome"/>
    <property type="evidence" value="ECO:0007669"/>
    <property type="project" value="UniProtKB-KW"/>
</dbReference>
<dbReference type="NCBIfam" id="TIGR01032">
    <property type="entry name" value="rplT_bact"/>
    <property type="match status" value="1"/>
</dbReference>
<evidence type="ECO:0000313" key="7">
    <source>
        <dbReference type="EMBL" id="AKM82603.1"/>
    </source>
</evidence>
<comment type="similarity">
    <text evidence="1 5 6">Belongs to the bacterial ribosomal protein bL20 family.</text>
</comment>
<dbReference type="EMBL" id="CP011213">
    <property type="protein sequence ID" value="AKM82603.1"/>
    <property type="molecule type" value="Genomic_DNA"/>
</dbReference>
<evidence type="ECO:0000313" key="8">
    <source>
        <dbReference type="Proteomes" id="UP000035648"/>
    </source>
</evidence>
<organism evidence="7 8">
    <name type="scientific">Berkelbacteria bacterium GW2011_GWE1_39_12</name>
    <dbReference type="NCBI Taxonomy" id="1618337"/>
    <lineage>
        <taxon>Bacteria</taxon>
        <taxon>Candidatus Berkelbacteria</taxon>
    </lineage>
</organism>
<dbReference type="InterPro" id="IPR035566">
    <property type="entry name" value="Ribosomal_protein_bL20_C"/>
</dbReference>
<dbReference type="STRING" id="1618337.UT28_C0001G0825"/>
<dbReference type="GO" id="GO:1990904">
    <property type="term" value="C:ribonucleoprotein complex"/>
    <property type="evidence" value="ECO:0007669"/>
    <property type="project" value="UniProtKB-KW"/>
</dbReference>
<keyword evidence="2 5" id="KW-0689">Ribosomal protein</keyword>
<evidence type="ECO:0000256" key="4">
    <source>
        <dbReference type="ARBA" id="ARBA00035172"/>
    </source>
</evidence>
<keyword evidence="5 6" id="KW-0699">rRNA-binding</keyword>
<dbReference type="CDD" id="cd07026">
    <property type="entry name" value="Ribosomal_L20"/>
    <property type="match status" value="1"/>
</dbReference>
<evidence type="ECO:0000256" key="3">
    <source>
        <dbReference type="ARBA" id="ARBA00023274"/>
    </source>
</evidence>
<evidence type="ECO:0000256" key="1">
    <source>
        <dbReference type="ARBA" id="ARBA00007698"/>
    </source>
</evidence>
<dbReference type="KEGG" id="bbgw:UT28_C0001G0825"/>
<evidence type="ECO:0000256" key="2">
    <source>
        <dbReference type="ARBA" id="ARBA00022980"/>
    </source>
</evidence>
<dbReference type="PRINTS" id="PR00062">
    <property type="entry name" value="RIBOSOMALL20"/>
</dbReference>
<dbReference type="SUPFAM" id="SSF74731">
    <property type="entry name" value="Ribosomal protein L20"/>
    <property type="match status" value="1"/>
</dbReference>
<dbReference type="Gene3D" id="1.10.1900.20">
    <property type="entry name" value="Ribosomal protein L20"/>
    <property type="match status" value="1"/>
</dbReference>
<proteinExistence type="inferred from homology"/>
<sequence length="116" mass="13435">MARVKRGVMIKKSTKNTLAKTKGFRHGRKNLIRMAKQAIVNAGKFAYRDRRNRKRSFRQLWIIQINAACGLNDIKYSIFMKGLKDKNIELDRKVLADIAENNPEEFAKIVEKVKTA</sequence>
<dbReference type="GO" id="GO:0000027">
    <property type="term" value="P:ribosomal large subunit assembly"/>
    <property type="evidence" value="ECO:0007669"/>
    <property type="project" value="UniProtKB-UniRule"/>
</dbReference>
<evidence type="ECO:0000256" key="6">
    <source>
        <dbReference type="RuleBase" id="RU000560"/>
    </source>
</evidence>
<dbReference type="GO" id="GO:0003735">
    <property type="term" value="F:structural constituent of ribosome"/>
    <property type="evidence" value="ECO:0007669"/>
    <property type="project" value="InterPro"/>
</dbReference>
<dbReference type="HAMAP" id="MF_00382">
    <property type="entry name" value="Ribosomal_bL20"/>
    <property type="match status" value="1"/>
</dbReference>
<name>A0A0G4B5B2_9BACT</name>
<protein>
    <recommendedName>
        <fullName evidence="4 5">Large ribosomal subunit protein bL20</fullName>
    </recommendedName>
</protein>
<dbReference type="GO" id="GO:0006412">
    <property type="term" value="P:translation"/>
    <property type="evidence" value="ECO:0007669"/>
    <property type="project" value="InterPro"/>
</dbReference>
<reference evidence="7 8" key="1">
    <citation type="journal article" date="2015" name="Nature">
        <title>rRNA introns, odd ribosomes, and small enigmatic genomes across a large radiation of phyla.</title>
        <authorList>
            <person name="Brown C.T."/>
            <person name="Hug L.A."/>
            <person name="Thomas B.C."/>
            <person name="Sharon I."/>
            <person name="Castelle C.J."/>
            <person name="Singh A."/>
            <person name="Wilkins M.J."/>
            <person name="Williams K.H."/>
            <person name="Banfield J.F."/>
        </authorList>
    </citation>
    <scope>NUCLEOTIDE SEQUENCE [LARGE SCALE GENOMIC DNA]</scope>
</reference>
<keyword evidence="3 5" id="KW-0687">Ribonucleoprotein</keyword>
<dbReference type="Pfam" id="PF00453">
    <property type="entry name" value="Ribosomal_L20"/>
    <property type="match status" value="1"/>
</dbReference>
<dbReference type="FunFam" id="1.10.1900.20:FF:000001">
    <property type="entry name" value="50S ribosomal protein L20"/>
    <property type="match status" value="1"/>
</dbReference>
<dbReference type="AlphaFoldDB" id="A0A0G4B5B2"/>
<dbReference type="Gene3D" id="6.10.160.10">
    <property type="match status" value="1"/>
</dbReference>
<dbReference type="Proteomes" id="UP000035648">
    <property type="component" value="Chromosome"/>
</dbReference>
<dbReference type="InterPro" id="IPR005813">
    <property type="entry name" value="Ribosomal_bL20"/>
</dbReference>
<comment type="function">
    <text evidence="5 6">Binds directly to 23S ribosomal RNA and is necessary for the in vitro assembly process of the 50S ribosomal subunit. It is not involved in the protein synthesizing functions of that subunit.</text>
</comment>
<evidence type="ECO:0000256" key="5">
    <source>
        <dbReference type="HAMAP-Rule" id="MF_00382"/>
    </source>
</evidence>
<gene>
    <name evidence="5" type="primary">rplT</name>
    <name evidence="7" type="ORF">UT28_C0001G0825</name>
</gene>
<keyword evidence="5 6" id="KW-0694">RNA-binding</keyword>
<dbReference type="GO" id="GO:0019843">
    <property type="term" value="F:rRNA binding"/>
    <property type="evidence" value="ECO:0007669"/>
    <property type="project" value="UniProtKB-UniRule"/>
</dbReference>